<keyword evidence="1" id="KW-0614">Plasmid</keyword>
<dbReference type="RefSeq" id="WP_270129363.1">
    <property type="nucleotide sequence ID" value="NZ_CP115397.1"/>
</dbReference>
<proteinExistence type="predicted"/>
<accession>A0ABY7PUW8</accession>
<keyword evidence="2" id="KW-1185">Reference proteome</keyword>
<dbReference type="EMBL" id="CP115397">
    <property type="protein sequence ID" value="WBO86710.1"/>
    <property type="molecule type" value="Genomic_DNA"/>
</dbReference>
<reference evidence="1 2" key="1">
    <citation type="journal article" date="2011" name="Int. J. Syst. Evol. Microbiol.">
        <title>Hymenobacter yonginensis sp. nov., isolated from a mesotrophic artificial lake.</title>
        <authorList>
            <person name="Joung Y."/>
            <person name="Cho S.H."/>
            <person name="Kim H."/>
            <person name="Kim S.B."/>
            <person name="Joh K."/>
        </authorList>
    </citation>
    <scope>NUCLEOTIDE SEQUENCE [LARGE SCALE GENOMIC DNA]</scope>
    <source>
        <strain evidence="1 2">KCTC 22745</strain>
    </source>
</reference>
<protein>
    <submittedName>
        <fullName evidence="1">Uncharacterized protein</fullName>
    </submittedName>
</protein>
<dbReference type="Proteomes" id="UP001211872">
    <property type="component" value="Plasmid unnamed2"/>
</dbReference>
<organism evidence="1 2">
    <name type="scientific">Hymenobacter yonginensis</name>
    <dbReference type="NCBI Taxonomy" id="748197"/>
    <lineage>
        <taxon>Bacteria</taxon>
        <taxon>Pseudomonadati</taxon>
        <taxon>Bacteroidota</taxon>
        <taxon>Cytophagia</taxon>
        <taxon>Cytophagales</taxon>
        <taxon>Hymenobacteraceae</taxon>
        <taxon>Hymenobacter</taxon>
    </lineage>
</organism>
<evidence type="ECO:0000313" key="2">
    <source>
        <dbReference type="Proteomes" id="UP001211872"/>
    </source>
</evidence>
<gene>
    <name evidence="1" type="ORF">O9Z63_20735</name>
</gene>
<name>A0ABY7PUW8_9BACT</name>
<evidence type="ECO:0000313" key="1">
    <source>
        <dbReference type="EMBL" id="WBO86710.1"/>
    </source>
</evidence>
<geneLocation type="plasmid" evidence="1 2">
    <name>unnamed2</name>
</geneLocation>
<sequence length="138" mass="15725">MLVRCTIDHPDPILHDEWLSRWANGSALELTQGTLYPVLAVSRYEGQYFVFVLGDESNRYPLAFPAALFDLVDGRLPDSWDRAETRVAAVAELNLGERQICSFEPWAQAEDAFYEQLLDEDPVALRRFEAYRDSILAG</sequence>